<evidence type="ECO:0000313" key="2">
    <source>
        <dbReference type="Proteomes" id="UP001153332"/>
    </source>
</evidence>
<sequence>MENITQSTSPLDLGDLGAQRGTLIAIVGSLLAIYLFNSALKYPYHVEAPVVGKNGLLNFEWLARLTYSFNARKVLYEGYNKYKNSMFNIVRNDSNVLVVNPKYLAEIGNLPDSHSSSSVGQIRNMAGAYSTADIIMKSDLHFRQIQHKLTPNLVATIPMVKHELDNALSVETPECKGKWVPVPMFEYLSLIVARVTGRVFVGPELCRNPDWIKVSLEYDINVGTAVITLRMFPPFLHPIIARLLPSWWRANRDIKTAEGIIGPEVRARREAEAKDLDYVKPHDLLQWMMDDAVGWESDPNNLALRQLVVNLAALHTTSMATTHAMYDLCAHPEYIEPLREELVEVLRADGGWQRNTLNKLRRLDSFIKETQRWSPASLMSFNRYLRQPYTFEDGTHLPVGTHLCFAAEPILMDDDIVPGGHAQAFDPFRFSDAPDDSEHKNRNDLATISTTSLHFGAGRYGCPGRFFASMVIKLMFAHMLLKYDFKYTDEQAAKGRPKNFYADENIFPDPSIKILMRERTDMEPDVERMLSVGAGLEEWDL</sequence>
<comment type="caution">
    <text evidence="1">The sequence shown here is derived from an EMBL/GenBank/DDBJ whole genome shotgun (WGS) entry which is preliminary data.</text>
</comment>
<dbReference type="EMBL" id="JAPUUL010000181">
    <property type="protein sequence ID" value="KAJ8132100.1"/>
    <property type="molecule type" value="Genomic_DNA"/>
</dbReference>
<keyword evidence="2" id="KW-1185">Reference proteome</keyword>
<evidence type="ECO:0000313" key="1">
    <source>
        <dbReference type="EMBL" id="KAJ8132100.1"/>
    </source>
</evidence>
<reference evidence="1" key="1">
    <citation type="submission" date="2022-12" db="EMBL/GenBank/DDBJ databases">
        <title>Genome Sequence of Lasiodiplodia mahajangana.</title>
        <authorList>
            <person name="Buettner E."/>
        </authorList>
    </citation>
    <scope>NUCLEOTIDE SEQUENCE</scope>
    <source>
        <strain evidence="1">VT137</strain>
    </source>
</reference>
<proteinExistence type="predicted"/>
<gene>
    <name evidence="1" type="ORF">O1611_g1525</name>
</gene>
<name>A0ACC2JXF3_9PEZI</name>
<accession>A0ACC2JXF3</accession>
<organism evidence="1 2">
    <name type="scientific">Lasiodiplodia mahajangana</name>
    <dbReference type="NCBI Taxonomy" id="1108764"/>
    <lineage>
        <taxon>Eukaryota</taxon>
        <taxon>Fungi</taxon>
        <taxon>Dikarya</taxon>
        <taxon>Ascomycota</taxon>
        <taxon>Pezizomycotina</taxon>
        <taxon>Dothideomycetes</taxon>
        <taxon>Dothideomycetes incertae sedis</taxon>
        <taxon>Botryosphaeriales</taxon>
        <taxon>Botryosphaeriaceae</taxon>
        <taxon>Lasiodiplodia</taxon>
    </lineage>
</organism>
<protein>
    <submittedName>
        <fullName evidence="1">Uncharacterized protein</fullName>
    </submittedName>
</protein>
<dbReference type="Proteomes" id="UP001153332">
    <property type="component" value="Unassembled WGS sequence"/>
</dbReference>